<dbReference type="Gene3D" id="3.30.2350.10">
    <property type="entry name" value="Pseudouridine synthase"/>
    <property type="match status" value="1"/>
</dbReference>
<evidence type="ECO:0000259" key="4">
    <source>
        <dbReference type="Pfam" id="PF00849"/>
    </source>
</evidence>
<dbReference type="NCBIfam" id="NF008385">
    <property type="entry name" value="PRK11180.1"/>
    <property type="match status" value="1"/>
</dbReference>
<dbReference type="SUPFAM" id="SSF55174">
    <property type="entry name" value="Alpha-L RNA-binding motif"/>
    <property type="match status" value="1"/>
</dbReference>
<dbReference type="InterPro" id="IPR006225">
    <property type="entry name" value="PsdUridine_synth_RluC/D"/>
</dbReference>
<dbReference type="GO" id="GO:0000455">
    <property type="term" value="P:enzyme-directed rRNA pseudouridine synthesis"/>
    <property type="evidence" value="ECO:0007669"/>
    <property type="project" value="TreeGrafter"/>
</dbReference>
<keyword evidence="2" id="KW-0694">RNA-binding</keyword>
<dbReference type="CDD" id="cd02869">
    <property type="entry name" value="PseudoU_synth_RluA_like"/>
    <property type="match status" value="1"/>
</dbReference>
<dbReference type="PROSITE" id="PS01129">
    <property type="entry name" value="PSI_RLU"/>
    <property type="match status" value="1"/>
</dbReference>
<dbReference type="GO" id="GO:0009982">
    <property type="term" value="F:pseudouridine synthase activity"/>
    <property type="evidence" value="ECO:0007669"/>
    <property type="project" value="InterPro"/>
</dbReference>
<evidence type="ECO:0000256" key="2">
    <source>
        <dbReference type="ARBA" id="ARBA00022884"/>
    </source>
</evidence>
<dbReference type="PROSITE" id="PS50889">
    <property type="entry name" value="S4"/>
    <property type="match status" value="1"/>
</dbReference>
<dbReference type="InterPro" id="IPR006145">
    <property type="entry name" value="PsdUridine_synth_RsuA/RluA"/>
</dbReference>
<dbReference type="InterPro" id="IPR050188">
    <property type="entry name" value="RluA_PseudoU_synthase"/>
</dbReference>
<accession>A0A0F9VZU8</accession>
<dbReference type="CDD" id="cd00165">
    <property type="entry name" value="S4"/>
    <property type="match status" value="1"/>
</dbReference>
<proteinExistence type="inferred from homology"/>
<gene>
    <name evidence="5" type="ORF">LCGC14_0077950</name>
</gene>
<evidence type="ECO:0000256" key="1">
    <source>
        <dbReference type="ARBA" id="ARBA00010876"/>
    </source>
</evidence>
<dbReference type="PANTHER" id="PTHR21600">
    <property type="entry name" value="MITOCHONDRIAL RNA PSEUDOURIDINE SYNTHASE"/>
    <property type="match status" value="1"/>
</dbReference>
<dbReference type="Pfam" id="PF00849">
    <property type="entry name" value="PseudoU_synth_2"/>
    <property type="match status" value="1"/>
</dbReference>
<dbReference type="Gene3D" id="3.10.290.10">
    <property type="entry name" value="RNA-binding S4 domain"/>
    <property type="match status" value="1"/>
</dbReference>
<dbReference type="AlphaFoldDB" id="A0A0F9VZU8"/>
<dbReference type="NCBIfam" id="TIGR00005">
    <property type="entry name" value="rluA_subfam"/>
    <property type="match status" value="1"/>
</dbReference>
<organism evidence="5">
    <name type="scientific">marine sediment metagenome</name>
    <dbReference type="NCBI Taxonomy" id="412755"/>
    <lineage>
        <taxon>unclassified sequences</taxon>
        <taxon>metagenomes</taxon>
        <taxon>ecological metagenomes</taxon>
    </lineage>
</organism>
<protein>
    <recommendedName>
        <fullName evidence="4">Pseudouridine synthase RsuA/RluA-like domain-containing protein</fullName>
    </recommendedName>
</protein>
<comment type="caution">
    <text evidence="5">The sequence shown here is derived from an EMBL/GenBank/DDBJ whole genome shotgun (WGS) entry which is preliminary data.</text>
</comment>
<dbReference type="FunFam" id="3.30.2350.10:FF:000006">
    <property type="entry name" value="Pseudouridine synthase"/>
    <property type="match status" value="1"/>
</dbReference>
<dbReference type="SUPFAM" id="SSF55120">
    <property type="entry name" value="Pseudouridine synthase"/>
    <property type="match status" value="1"/>
</dbReference>
<reference evidence="5" key="1">
    <citation type="journal article" date="2015" name="Nature">
        <title>Complex archaea that bridge the gap between prokaryotes and eukaryotes.</title>
        <authorList>
            <person name="Spang A."/>
            <person name="Saw J.H."/>
            <person name="Jorgensen S.L."/>
            <person name="Zaremba-Niedzwiedzka K."/>
            <person name="Martijn J."/>
            <person name="Lind A.E."/>
            <person name="van Eijk R."/>
            <person name="Schleper C."/>
            <person name="Guy L."/>
            <person name="Ettema T.J."/>
        </authorList>
    </citation>
    <scope>NUCLEOTIDE SEQUENCE</scope>
</reference>
<dbReference type="PANTHER" id="PTHR21600:SF44">
    <property type="entry name" value="RIBOSOMAL LARGE SUBUNIT PSEUDOURIDINE SYNTHASE D"/>
    <property type="match status" value="1"/>
</dbReference>
<comment type="similarity">
    <text evidence="1">Belongs to the pseudouridine synthase RluA family.</text>
</comment>
<keyword evidence="3" id="KW-0413">Isomerase</keyword>
<dbReference type="InterPro" id="IPR020103">
    <property type="entry name" value="PsdUridine_synth_cat_dom_sf"/>
</dbReference>
<name>A0A0F9VZU8_9ZZZZ</name>
<evidence type="ECO:0000256" key="3">
    <source>
        <dbReference type="ARBA" id="ARBA00023235"/>
    </source>
</evidence>
<evidence type="ECO:0000313" key="5">
    <source>
        <dbReference type="EMBL" id="KKO05523.1"/>
    </source>
</evidence>
<dbReference type="InterPro" id="IPR036986">
    <property type="entry name" value="S4_RNA-bd_sf"/>
</dbReference>
<dbReference type="GO" id="GO:0003723">
    <property type="term" value="F:RNA binding"/>
    <property type="evidence" value="ECO:0007669"/>
    <property type="project" value="UniProtKB-KW"/>
</dbReference>
<dbReference type="EMBL" id="LAZR01000019">
    <property type="protein sequence ID" value="KKO05523.1"/>
    <property type="molecule type" value="Genomic_DNA"/>
</dbReference>
<dbReference type="InterPro" id="IPR006224">
    <property type="entry name" value="PsdUridine_synth_RluA-like_CS"/>
</dbReference>
<sequence length="318" mass="35397">MSERISLSAIVPDDLDGARLDQAAASLFADYSRGRLQQWIKDGFLLVNTGHKRAKDRLSAGDRLELRAEMDEAPDNGWQAEALDLDIVYEDDAVLVLNKAAGTVVHPAAGNRSGTLMNGLLHHCPALQHLPRAGIVHRLDKDTTGLMVVAKTLPAHHRLVRQLQKRTVTRQYEAVVQGVLTAGGMVDEPLGRHPVQRKKRAVVQSGKPSVTHYRVIKRFRAHTHVQLKLETGRTHQIRVHMSHIRHPLIGDPVYGGRLHIPAGCSPELAEQLRQFKRQALHAARLGFVHPDSGEEVSWEVPAPEDMLQLLDILKRDSD</sequence>
<feature type="domain" description="Pseudouridine synthase RsuA/RluA-like" evidence="4">
    <location>
        <begin position="94"/>
        <end position="243"/>
    </location>
</feature>